<keyword evidence="1" id="KW-0118">Viral capsid assembly</keyword>
<keyword evidence="2" id="KW-1160">Virus entry into host cell</keyword>
<proteinExistence type="predicted"/>
<evidence type="ECO:0000313" key="4">
    <source>
        <dbReference type="EMBL" id="CAB4180401.1"/>
    </source>
</evidence>
<keyword evidence="3" id="KW-0231">Viral genome packaging</keyword>
<sequence>MLQTFGIGKRDITAQLAPAIMSQGYGAGVYSFGGLYNTGTGAPFMDRVVALQVPAVARCRNLIAGVISSIDLELYKKSTGAKLESPLWLDQPDMRQPRSVTIAYTVDSLLFYGVAYWRVTSLYADDGRPSGFEWVSNTRVTVTTNEYGDEVQYYSVNGERAPMSGIGSLVTFQSLLPGVLETGARTIQAAIDVQKAASVAAATPMPTGFIKNSGADLPEAQISGLLAAWKAARASRSTAYLTSTLDYQQVGFSPKEMTYNESSQYLATEISRLMNVPAYYISADMNNSMTYQNILDGRKEFVAYSLQPFISAIENRLSMDDITAHGNVVRFALDETFLRADTAARLDAIEKMLNLGLIDLERAQSMEQLSPTGLNEGITTNDINL</sequence>
<keyword evidence="2" id="KW-1162">Viral penetration into host cytoplasm</keyword>
<dbReference type="InterPro" id="IPR006944">
    <property type="entry name" value="Phage/GTA_portal"/>
</dbReference>
<dbReference type="Gene3D" id="1.20.1270.210">
    <property type="match status" value="1"/>
</dbReference>
<evidence type="ECO:0000256" key="3">
    <source>
        <dbReference type="ARBA" id="ARBA00023219"/>
    </source>
</evidence>
<gene>
    <name evidence="4" type="ORF">UFOVP1041_25</name>
</gene>
<dbReference type="EMBL" id="LR796990">
    <property type="protein sequence ID" value="CAB4180401.1"/>
    <property type="molecule type" value="Genomic_DNA"/>
</dbReference>
<keyword evidence="2" id="KW-1171">Viral genome ejection through host cell envelope</keyword>
<reference evidence="4" key="1">
    <citation type="submission" date="2020-05" db="EMBL/GenBank/DDBJ databases">
        <authorList>
            <person name="Chiriac C."/>
            <person name="Salcher M."/>
            <person name="Ghai R."/>
            <person name="Kavagutti S V."/>
        </authorList>
    </citation>
    <scope>NUCLEOTIDE SEQUENCE</scope>
</reference>
<accession>A0A6J5QFX6</accession>
<keyword evidence="1" id="KW-1188">Viral release from host cell</keyword>
<dbReference type="Gene3D" id="3.40.140.120">
    <property type="match status" value="1"/>
</dbReference>
<protein>
    <submittedName>
        <fullName evidence="4">Portal_HK97, phage portal protein, HK97 family</fullName>
    </submittedName>
</protein>
<dbReference type="Pfam" id="PF04860">
    <property type="entry name" value="Phage_portal"/>
    <property type="match status" value="1"/>
</dbReference>
<evidence type="ECO:0000256" key="2">
    <source>
        <dbReference type="ARBA" id="ARBA00023009"/>
    </source>
</evidence>
<name>A0A6J5QFX6_9CAUD</name>
<evidence type="ECO:0000256" key="1">
    <source>
        <dbReference type="ARBA" id="ARBA00022950"/>
    </source>
</evidence>
<dbReference type="Gene3D" id="3.30.1120.70">
    <property type="match status" value="1"/>
</dbReference>
<organism evidence="4">
    <name type="scientific">uncultured Caudovirales phage</name>
    <dbReference type="NCBI Taxonomy" id="2100421"/>
    <lineage>
        <taxon>Viruses</taxon>
        <taxon>Duplodnaviria</taxon>
        <taxon>Heunggongvirae</taxon>
        <taxon>Uroviricota</taxon>
        <taxon>Caudoviricetes</taxon>
        <taxon>Peduoviridae</taxon>
        <taxon>Maltschvirus</taxon>
        <taxon>Maltschvirus maltsch</taxon>
    </lineage>
</organism>